<dbReference type="InterPro" id="IPR017939">
    <property type="entry name" value="G-Glutamylcylcotransferase"/>
</dbReference>
<dbReference type="GO" id="GO:0003839">
    <property type="term" value="F:gamma-glutamylcyclotransferase activity"/>
    <property type="evidence" value="ECO:0007669"/>
    <property type="project" value="InterPro"/>
</dbReference>
<proteinExistence type="predicted"/>
<dbReference type="InterPro" id="IPR013024">
    <property type="entry name" value="GGCT-like"/>
</dbReference>
<reference evidence="1" key="2">
    <citation type="submission" date="2025-08" db="UniProtKB">
        <authorList>
            <consortium name="Ensembl"/>
        </authorList>
    </citation>
    <scope>IDENTIFICATION</scope>
</reference>
<keyword evidence="2" id="KW-1185">Reference proteome</keyword>
<dbReference type="GeneTree" id="ENSGT01110000269995"/>
<dbReference type="CDD" id="cd06661">
    <property type="entry name" value="GGCT_like"/>
    <property type="match status" value="1"/>
</dbReference>
<dbReference type="Gene3D" id="3.10.490.10">
    <property type="entry name" value="Gamma-glutamyl cyclotransferase-like"/>
    <property type="match status" value="1"/>
</dbReference>
<sequence length="128" mass="14408">MENHLTFLRFASGSNLLQERLRLRNPSAKVHCAARLKRAVARGVATVERSPGQEVWGLVWRMSTSDLESLDSGSQQPGHTCSRLTEPPASTRLFFAHVRAPNMRERQRAQRDIVALLSQLCLLQSQLC</sequence>
<organism evidence="1 2">
    <name type="scientific">Gasterosteus aculeatus aculeatus</name>
    <name type="common">three-spined stickleback</name>
    <dbReference type="NCBI Taxonomy" id="481459"/>
    <lineage>
        <taxon>Eukaryota</taxon>
        <taxon>Metazoa</taxon>
        <taxon>Chordata</taxon>
        <taxon>Craniata</taxon>
        <taxon>Vertebrata</taxon>
        <taxon>Euteleostomi</taxon>
        <taxon>Actinopterygii</taxon>
        <taxon>Neopterygii</taxon>
        <taxon>Teleostei</taxon>
        <taxon>Neoteleostei</taxon>
        <taxon>Acanthomorphata</taxon>
        <taxon>Eupercaria</taxon>
        <taxon>Perciformes</taxon>
        <taxon>Cottioidei</taxon>
        <taxon>Gasterosteales</taxon>
        <taxon>Gasterosteidae</taxon>
        <taxon>Gasterosteus</taxon>
    </lineage>
</organism>
<dbReference type="PANTHER" id="PTHR12935">
    <property type="entry name" value="GAMMA-GLUTAMYLCYCLOTRANSFERASE"/>
    <property type="match status" value="1"/>
</dbReference>
<dbReference type="AlphaFoldDB" id="A0AAQ4QV77"/>
<protein>
    <recommendedName>
        <fullName evidence="3">Gamma-glutamylcyclotransferase</fullName>
    </recommendedName>
</protein>
<evidence type="ECO:0008006" key="3">
    <source>
        <dbReference type="Google" id="ProtNLM"/>
    </source>
</evidence>
<name>A0AAQ4QV77_GASAC</name>
<evidence type="ECO:0000313" key="2">
    <source>
        <dbReference type="Proteomes" id="UP000007635"/>
    </source>
</evidence>
<evidence type="ECO:0000313" key="1">
    <source>
        <dbReference type="Ensembl" id="ENSGACP00000054398.1"/>
    </source>
</evidence>
<accession>A0AAQ4QV77</accession>
<dbReference type="Ensembl" id="ENSGACT00000072399.1">
    <property type="protein sequence ID" value="ENSGACP00000054398.1"/>
    <property type="gene ID" value="ENSGACG00000035712.1"/>
</dbReference>
<reference evidence="1" key="3">
    <citation type="submission" date="2025-09" db="UniProtKB">
        <authorList>
            <consortium name="Ensembl"/>
        </authorList>
    </citation>
    <scope>IDENTIFICATION</scope>
</reference>
<reference evidence="1 2" key="1">
    <citation type="journal article" date="2021" name="G3 (Bethesda)">
        <title>Improved contiguity of the threespine stickleback genome using long-read sequencing.</title>
        <authorList>
            <person name="Nath S."/>
            <person name="Shaw D.E."/>
            <person name="White M.A."/>
        </authorList>
    </citation>
    <scope>NUCLEOTIDE SEQUENCE [LARGE SCALE GENOMIC DNA]</scope>
    <source>
        <strain evidence="1 2">Lake Benthic</strain>
    </source>
</reference>
<dbReference type="PANTHER" id="PTHR12935:SF14">
    <property type="entry name" value="GAMMA-GLUTAMYLCYCLOTRANSFERASE"/>
    <property type="match status" value="1"/>
</dbReference>
<dbReference type="Proteomes" id="UP000007635">
    <property type="component" value="Chromosome XX"/>
</dbReference>